<dbReference type="InterPro" id="IPR037361">
    <property type="entry name" value="COMMD10"/>
</dbReference>
<dbReference type="Proteomes" id="UP000694925">
    <property type="component" value="Unplaced"/>
</dbReference>
<protein>
    <submittedName>
        <fullName evidence="3">COMM domain-containing protein 10</fullName>
    </submittedName>
</protein>
<dbReference type="GeneID" id="108631394"/>
<name>A0AAJ7NE53_9HYME</name>
<keyword evidence="2" id="KW-1185">Reference proteome</keyword>
<accession>A0AAJ7NE53</accession>
<dbReference type="InterPro" id="IPR017920">
    <property type="entry name" value="COMM"/>
</dbReference>
<proteinExistence type="predicted"/>
<dbReference type="Pfam" id="PF21672">
    <property type="entry name" value="COMM_HN"/>
    <property type="match status" value="1"/>
</dbReference>
<dbReference type="PROSITE" id="PS51269">
    <property type="entry name" value="COMM"/>
    <property type="match status" value="1"/>
</dbReference>
<dbReference type="Pfam" id="PF07258">
    <property type="entry name" value="COMM_domain"/>
    <property type="match status" value="1"/>
</dbReference>
<evidence type="ECO:0000313" key="3">
    <source>
        <dbReference type="RefSeq" id="XP_017890739.1"/>
    </source>
</evidence>
<sequence length="197" mass="22634">MASWITITPRIQLGLKIANQVDNSKFRLLINRICQTLQSTVNTRIFSEEEEEKLLVSLDLNKDDLICLLDAVTSIYKQAACNIIKPQLMESTLKDTFKVNDDKVQTFLNAWITYGKGIIDNFRQMSIFPIQVKDIDWCLNIQAASSTVKKDVRPMALLQLNLTGEEESKLTVEFDKKELIDLYQNLEKMQSQLDSLK</sequence>
<evidence type="ECO:0000259" key="1">
    <source>
        <dbReference type="PROSITE" id="PS51269"/>
    </source>
</evidence>
<evidence type="ECO:0000313" key="2">
    <source>
        <dbReference type="Proteomes" id="UP000694925"/>
    </source>
</evidence>
<gene>
    <name evidence="3" type="primary">LOC108631394</name>
</gene>
<dbReference type="KEGG" id="ccal:108631394"/>
<reference evidence="3" key="1">
    <citation type="submission" date="2025-08" db="UniProtKB">
        <authorList>
            <consortium name="RefSeq"/>
        </authorList>
    </citation>
    <scope>IDENTIFICATION</scope>
    <source>
        <tissue evidence="3">Whole body</tissue>
    </source>
</reference>
<feature type="domain" description="COMM" evidence="1">
    <location>
        <begin position="131"/>
        <end position="197"/>
    </location>
</feature>
<dbReference type="RefSeq" id="XP_017890739.1">
    <property type="nucleotide sequence ID" value="XM_018035250.2"/>
</dbReference>
<dbReference type="PANTHER" id="PTHR12333:SF0">
    <property type="entry name" value="COMM DOMAIN-CONTAINING PROTEIN 10"/>
    <property type="match status" value="1"/>
</dbReference>
<dbReference type="CTD" id="32116"/>
<dbReference type="AlphaFoldDB" id="A0AAJ7NE53"/>
<organism evidence="2 3">
    <name type="scientific">Ceratina calcarata</name>
    <dbReference type="NCBI Taxonomy" id="156304"/>
    <lineage>
        <taxon>Eukaryota</taxon>
        <taxon>Metazoa</taxon>
        <taxon>Ecdysozoa</taxon>
        <taxon>Arthropoda</taxon>
        <taxon>Hexapoda</taxon>
        <taxon>Insecta</taxon>
        <taxon>Pterygota</taxon>
        <taxon>Neoptera</taxon>
        <taxon>Endopterygota</taxon>
        <taxon>Hymenoptera</taxon>
        <taxon>Apocrita</taxon>
        <taxon>Aculeata</taxon>
        <taxon>Apoidea</taxon>
        <taxon>Anthophila</taxon>
        <taxon>Apidae</taxon>
        <taxon>Ceratina</taxon>
        <taxon>Zadontomerus</taxon>
    </lineage>
</organism>
<dbReference type="PANTHER" id="PTHR12333">
    <property type="entry name" value="COMM DOMAIN CONTAINING PROTEIN 10"/>
    <property type="match status" value="1"/>
</dbReference>